<dbReference type="AlphaFoldDB" id="A0AAJ1BL22"/>
<dbReference type="PANTHER" id="PTHR17490:SF18">
    <property type="entry name" value="THREONYLCARBAMOYL-AMP SYNTHASE"/>
    <property type="match status" value="1"/>
</dbReference>
<dbReference type="NCBIfam" id="TIGR00057">
    <property type="entry name" value="L-threonylcarbamoyladenylate synthase"/>
    <property type="match status" value="1"/>
</dbReference>
<dbReference type="Pfam" id="PF01300">
    <property type="entry name" value="Sua5_yciO_yrdC"/>
    <property type="match status" value="1"/>
</dbReference>
<gene>
    <name evidence="9" type="primary">tsaC</name>
    <name evidence="11" type="ORF">MJ923_19770</name>
</gene>
<dbReference type="InterPro" id="IPR017945">
    <property type="entry name" value="DHBP_synth_RibB-like_a/b_dom"/>
</dbReference>
<protein>
    <recommendedName>
        <fullName evidence="9">Threonylcarbamoyl-AMP synthase</fullName>
        <shortName evidence="9">TC-AMP synthase</shortName>
        <ecNumber evidence="9">2.7.7.87</ecNumber>
    </recommendedName>
    <alternativeName>
        <fullName evidence="9">L-threonylcarbamoyladenylate synthase</fullName>
    </alternativeName>
    <alternativeName>
        <fullName evidence="9">t(6)A37 threonylcarbamoyladenosine biosynthesis protein TsaC</fullName>
    </alternativeName>
    <alternativeName>
        <fullName evidence="9">tRNA threonylcarbamoyladenosine biosynthesis protein TsaC</fullName>
    </alternativeName>
</protein>
<sequence length="187" mass="19916">MLQVNPSEVSGIIESGGVVAYPTEAVYGLGCDPDNDAAIEKLLAVKQRPWEKGLILIASGFDQLKPYIDLSRVTEGQLQAAFDKWPGPFTFVIPARAGVSRMLRGIFDTIAVRVTAHEGARAMCDACQKPLVSTSANLAGEPPALTLDEVQTQLGDKIDAVVLGELGQSGQPSTIIDIQTGHIFRQG</sequence>
<dbReference type="GO" id="GO:0006450">
    <property type="term" value="P:regulation of translational fidelity"/>
    <property type="evidence" value="ECO:0007669"/>
    <property type="project" value="TreeGrafter"/>
</dbReference>
<dbReference type="GO" id="GO:0005524">
    <property type="term" value="F:ATP binding"/>
    <property type="evidence" value="ECO:0007669"/>
    <property type="project" value="UniProtKB-UniRule"/>
</dbReference>
<name>A0AAJ1BL22_9GAMM</name>
<dbReference type="Gene3D" id="3.90.870.10">
    <property type="entry name" value="DHBP synthase"/>
    <property type="match status" value="1"/>
</dbReference>
<dbReference type="InterPro" id="IPR006070">
    <property type="entry name" value="Sua5-like_dom"/>
</dbReference>
<dbReference type="InterPro" id="IPR050156">
    <property type="entry name" value="TC-AMP_synthase_SUA5"/>
</dbReference>
<dbReference type="HAMAP" id="MF_01852">
    <property type="entry name" value="TsaC"/>
    <property type="match status" value="1"/>
</dbReference>
<keyword evidence="2 9" id="KW-0963">Cytoplasm</keyword>
<dbReference type="FunFam" id="3.90.870.10:FF:000004">
    <property type="entry name" value="Threonylcarbamoyl-AMP synthase"/>
    <property type="match status" value="1"/>
</dbReference>
<dbReference type="PANTHER" id="PTHR17490">
    <property type="entry name" value="SUA5"/>
    <property type="match status" value="1"/>
</dbReference>
<keyword evidence="5 9" id="KW-0548">Nucleotidyltransferase</keyword>
<dbReference type="EC" id="2.7.7.87" evidence="9"/>
<dbReference type="PROSITE" id="PS51163">
    <property type="entry name" value="YRDC"/>
    <property type="match status" value="1"/>
</dbReference>
<keyword evidence="4 9" id="KW-0819">tRNA processing</keyword>
<dbReference type="GO" id="GO:0061710">
    <property type="term" value="F:L-threonylcarbamoyladenylate synthase"/>
    <property type="evidence" value="ECO:0007669"/>
    <property type="project" value="UniProtKB-EC"/>
</dbReference>
<keyword evidence="12" id="KW-1185">Reference proteome</keyword>
<dbReference type="GO" id="GO:0005737">
    <property type="term" value="C:cytoplasm"/>
    <property type="evidence" value="ECO:0007669"/>
    <property type="project" value="UniProtKB-SubCell"/>
</dbReference>
<evidence type="ECO:0000256" key="7">
    <source>
        <dbReference type="ARBA" id="ARBA00022840"/>
    </source>
</evidence>
<comment type="caution">
    <text evidence="11">The sequence shown here is derived from an EMBL/GenBank/DDBJ whole genome shotgun (WGS) entry which is preliminary data.</text>
</comment>
<keyword evidence="3 9" id="KW-0808">Transferase</keyword>
<dbReference type="RefSeq" id="WP_240592565.1">
    <property type="nucleotide sequence ID" value="NZ_JAKUDL010000011.1"/>
</dbReference>
<dbReference type="SUPFAM" id="SSF55821">
    <property type="entry name" value="YrdC/RibB"/>
    <property type="match status" value="1"/>
</dbReference>
<evidence type="ECO:0000256" key="5">
    <source>
        <dbReference type="ARBA" id="ARBA00022695"/>
    </source>
</evidence>
<comment type="similarity">
    <text evidence="9">Belongs to the SUA5 family. TsaC subfamily.</text>
</comment>
<evidence type="ECO:0000256" key="9">
    <source>
        <dbReference type="HAMAP-Rule" id="MF_01852"/>
    </source>
</evidence>
<evidence type="ECO:0000256" key="4">
    <source>
        <dbReference type="ARBA" id="ARBA00022694"/>
    </source>
</evidence>
<evidence type="ECO:0000256" key="2">
    <source>
        <dbReference type="ARBA" id="ARBA00022490"/>
    </source>
</evidence>
<evidence type="ECO:0000256" key="6">
    <source>
        <dbReference type="ARBA" id="ARBA00022741"/>
    </source>
</evidence>
<dbReference type="GO" id="GO:0002949">
    <property type="term" value="P:tRNA threonylcarbamoyladenosine modification"/>
    <property type="evidence" value="ECO:0007669"/>
    <property type="project" value="UniProtKB-UniRule"/>
</dbReference>
<dbReference type="GO" id="GO:0000049">
    <property type="term" value="F:tRNA binding"/>
    <property type="evidence" value="ECO:0007669"/>
    <property type="project" value="TreeGrafter"/>
</dbReference>
<keyword evidence="7 9" id="KW-0067">ATP-binding</keyword>
<evidence type="ECO:0000259" key="10">
    <source>
        <dbReference type="PROSITE" id="PS51163"/>
    </source>
</evidence>
<evidence type="ECO:0000256" key="8">
    <source>
        <dbReference type="ARBA" id="ARBA00048366"/>
    </source>
</evidence>
<evidence type="ECO:0000313" key="12">
    <source>
        <dbReference type="Proteomes" id="UP001297581"/>
    </source>
</evidence>
<evidence type="ECO:0000313" key="11">
    <source>
        <dbReference type="EMBL" id="MCH4296548.1"/>
    </source>
</evidence>
<comment type="subcellular location">
    <subcellularLocation>
        <location evidence="1 9">Cytoplasm</location>
    </subcellularLocation>
</comment>
<dbReference type="EMBL" id="JAKUDL010000011">
    <property type="protein sequence ID" value="MCH4296548.1"/>
    <property type="molecule type" value="Genomic_DNA"/>
</dbReference>
<dbReference type="GO" id="GO:0003725">
    <property type="term" value="F:double-stranded RNA binding"/>
    <property type="evidence" value="ECO:0007669"/>
    <property type="project" value="InterPro"/>
</dbReference>
<dbReference type="InterPro" id="IPR023535">
    <property type="entry name" value="TC-AMP_synthase"/>
</dbReference>
<feature type="domain" description="YrdC-like" evidence="10">
    <location>
        <begin position="3"/>
        <end position="187"/>
    </location>
</feature>
<comment type="function">
    <text evidence="9">Required for the formation of a threonylcarbamoyl group on adenosine at position 37 (t(6)A37) in tRNAs that read codons beginning with adenine. Catalyzes the conversion of L-threonine, HCO(3)(-)/CO(2) and ATP to give threonylcarbamoyl-AMP (TC-AMP) as the acyladenylate intermediate, with the release of diphosphate.</text>
</comment>
<comment type="catalytic activity">
    <reaction evidence="8 9">
        <text>L-threonine + hydrogencarbonate + ATP = L-threonylcarbamoyladenylate + diphosphate + H2O</text>
        <dbReference type="Rhea" id="RHEA:36407"/>
        <dbReference type="ChEBI" id="CHEBI:15377"/>
        <dbReference type="ChEBI" id="CHEBI:17544"/>
        <dbReference type="ChEBI" id="CHEBI:30616"/>
        <dbReference type="ChEBI" id="CHEBI:33019"/>
        <dbReference type="ChEBI" id="CHEBI:57926"/>
        <dbReference type="ChEBI" id="CHEBI:73682"/>
        <dbReference type="EC" id="2.7.7.87"/>
    </reaction>
</comment>
<accession>A0AAJ1BL22</accession>
<keyword evidence="6 9" id="KW-0547">Nucleotide-binding</keyword>
<reference evidence="11 12" key="1">
    <citation type="submission" date="2022-02" db="EMBL/GenBank/DDBJ databases">
        <title>The genome sequence of Shewanella sp. 3B26.</title>
        <authorList>
            <person name="Du J."/>
        </authorList>
    </citation>
    <scope>NUCLEOTIDE SEQUENCE [LARGE SCALE GENOMIC DNA]</scope>
    <source>
        <strain evidence="11 12">3B26</strain>
    </source>
</reference>
<organism evidence="11 12">
    <name type="scientific">Shewanella zhuhaiensis</name>
    <dbReference type="NCBI Taxonomy" id="2919576"/>
    <lineage>
        <taxon>Bacteria</taxon>
        <taxon>Pseudomonadati</taxon>
        <taxon>Pseudomonadota</taxon>
        <taxon>Gammaproteobacteria</taxon>
        <taxon>Alteromonadales</taxon>
        <taxon>Shewanellaceae</taxon>
        <taxon>Shewanella</taxon>
    </lineage>
</organism>
<dbReference type="Proteomes" id="UP001297581">
    <property type="component" value="Unassembled WGS sequence"/>
</dbReference>
<proteinExistence type="inferred from homology"/>
<evidence type="ECO:0000256" key="1">
    <source>
        <dbReference type="ARBA" id="ARBA00004496"/>
    </source>
</evidence>
<evidence type="ECO:0000256" key="3">
    <source>
        <dbReference type="ARBA" id="ARBA00022679"/>
    </source>
</evidence>